<accession>A0A1D8U034</accession>
<dbReference type="KEGG" id="mpro:BJP34_30935"/>
<evidence type="ECO:0000313" key="2">
    <source>
        <dbReference type="Proteomes" id="UP000177870"/>
    </source>
</evidence>
<sequence>MNPAFIDEWFPDELQDNYIYKLINPRQVGLTRCRAEYFVRLWAYLLLKQQDLNGRLRKPLSQLTIPKGFVSCTHREAAELFYANKDRGSDRAAGMMIDILVDLGLIEKLFDGNTICIKIRPVTHLTSSNPLAEPIQFQVDGFNPRTDAVIVANFLARNYNWMSNTTNYIPFKITKLLRSWAHQYPSSMRVLRRCDTSAAVGFYMLYPTASESEEKFFVPASNSLYLSSTSTIDPLKMAIPGNPDCTSVLVRSWMIDTPYMSHQNVCRFLEDVQQTLVGMKADFPNLWDLYAMTIHPSYQELSMAIGFQKIGDQSNSCVSWLYTSVDQFLNLAMDKAISKLDFRWNGADSRLTG</sequence>
<organism evidence="1 2">
    <name type="scientific">Moorena producens PAL-8-15-08-1</name>
    <dbReference type="NCBI Taxonomy" id="1458985"/>
    <lineage>
        <taxon>Bacteria</taxon>
        <taxon>Bacillati</taxon>
        <taxon>Cyanobacteriota</taxon>
        <taxon>Cyanophyceae</taxon>
        <taxon>Coleofasciculales</taxon>
        <taxon>Coleofasciculaceae</taxon>
        <taxon>Moorena</taxon>
    </lineage>
</organism>
<reference evidence="2" key="1">
    <citation type="submission" date="2016-10" db="EMBL/GenBank/DDBJ databases">
        <title>Comparative genomics uncovers the prolific and rare metabolic potential of the cyanobacterial genus Moorea.</title>
        <authorList>
            <person name="Leao T."/>
            <person name="Castelao G."/>
            <person name="Korobeynikov A."/>
            <person name="Monroe E.A."/>
            <person name="Podell S."/>
            <person name="Glukhov E."/>
            <person name="Allen E."/>
            <person name="Gerwick W.H."/>
            <person name="Gerwick L."/>
        </authorList>
    </citation>
    <scope>NUCLEOTIDE SEQUENCE [LARGE SCALE GENOMIC DNA]</scope>
    <source>
        <strain evidence="2">PAL-8-15-08-1</strain>
    </source>
</reference>
<dbReference type="AlphaFoldDB" id="A0A1D8U034"/>
<proteinExistence type="predicted"/>
<protein>
    <submittedName>
        <fullName evidence="1">Uncharacterized protein</fullName>
    </submittedName>
</protein>
<gene>
    <name evidence="1" type="ORF">BJP34_30935</name>
</gene>
<dbReference type="RefSeq" id="WP_070395653.1">
    <property type="nucleotide sequence ID" value="NZ_CP017599.1"/>
</dbReference>
<dbReference type="OrthoDB" id="569576at2"/>
<name>A0A1D8U034_9CYAN</name>
<dbReference type="Proteomes" id="UP000177870">
    <property type="component" value="Chromosome"/>
</dbReference>
<evidence type="ECO:0000313" key="1">
    <source>
        <dbReference type="EMBL" id="AOX03269.1"/>
    </source>
</evidence>
<dbReference type="EMBL" id="CP017599">
    <property type="protein sequence ID" value="AOX03269.1"/>
    <property type="molecule type" value="Genomic_DNA"/>
</dbReference>